<dbReference type="PANTHER" id="PTHR16140">
    <property type="entry name" value="NON-STRUCTURAL MAINTENANCE OF CHROMOSOMES ELEMENT 4"/>
    <property type="match status" value="1"/>
</dbReference>
<dbReference type="GO" id="GO:0006281">
    <property type="term" value="P:DNA repair"/>
    <property type="evidence" value="ECO:0007669"/>
    <property type="project" value="UniProtKB-UniRule"/>
</dbReference>
<evidence type="ECO:0000256" key="4">
    <source>
        <dbReference type="ARBA" id="ARBA00023172"/>
    </source>
</evidence>
<feature type="domain" description="Non-structural maintenance of chromosome element 4 C-terminal" evidence="9">
    <location>
        <begin position="230"/>
        <end position="317"/>
    </location>
</feature>
<feature type="compositionally biased region" description="Basic residues" evidence="8">
    <location>
        <begin position="182"/>
        <end position="192"/>
    </location>
</feature>
<reference evidence="11" key="1">
    <citation type="journal article" date="2017" name="Nat. Commun.">
        <title>The asparagus genome sheds light on the origin and evolution of a young Y chromosome.</title>
        <authorList>
            <person name="Harkess A."/>
            <person name="Zhou J."/>
            <person name="Xu C."/>
            <person name="Bowers J.E."/>
            <person name="Van der Hulst R."/>
            <person name="Ayyampalayam S."/>
            <person name="Mercati F."/>
            <person name="Riccardi P."/>
            <person name="McKain M.R."/>
            <person name="Kakrana A."/>
            <person name="Tang H."/>
            <person name="Ray J."/>
            <person name="Groenendijk J."/>
            <person name="Arikit S."/>
            <person name="Mathioni S.M."/>
            <person name="Nakano M."/>
            <person name="Shan H."/>
            <person name="Telgmann-Rauber A."/>
            <person name="Kanno A."/>
            <person name="Yue Z."/>
            <person name="Chen H."/>
            <person name="Li W."/>
            <person name="Chen Y."/>
            <person name="Xu X."/>
            <person name="Zhang Y."/>
            <person name="Luo S."/>
            <person name="Chen H."/>
            <person name="Gao J."/>
            <person name="Mao Z."/>
            <person name="Pires J.C."/>
            <person name="Luo M."/>
            <person name="Kudrna D."/>
            <person name="Wing R.A."/>
            <person name="Meyers B.C."/>
            <person name="Yi K."/>
            <person name="Kong H."/>
            <person name="Lavrijsen P."/>
            <person name="Sunseri F."/>
            <person name="Falavigna A."/>
            <person name="Ye Y."/>
            <person name="Leebens-Mack J.H."/>
            <person name="Chen G."/>
        </authorList>
    </citation>
    <scope>NUCLEOTIDE SEQUENCE [LARGE SCALE GENOMIC DNA]</scope>
    <source>
        <strain evidence="11">cv. DH0086</strain>
    </source>
</reference>
<evidence type="ECO:0000313" key="10">
    <source>
        <dbReference type="EMBL" id="ONK68666.1"/>
    </source>
</evidence>
<dbReference type="Proteomes" id="UP000243459">
    <property type="component" value="Chromosome 5"/>
</dbReference>
<evidence type="ECO:0000256" key="7">
    <source>
        <dbReference type="RuleBase" id="RU365071"/>
    </source>
</evidence>
<comment type="function">
    <text evidence="7">Component of the SMC5-SMC6 complex, that promotes sister chromatid alignment after DNA damage and facilitates double-stranded DNA breaks (DSBs) repair via homologous recombination between sister chromatids.</text>
</comment>
<evidence type="ECO:0000256" key="5">
    <source>
        <dbReference type="ARBA" id="ARBA00023204"/>
    </source>
</evidence>
<evidence type="ECO:0000313" key="11">
    <source>
        <dbReference type="Proteomes" id="UP000243459"/>
    </source>
</evidence>
<evidence type="ECO:0000256" key="8">
    <source>
        <dbReference type="SAM" id="MobiDB-lite"/>
    </source>
</evidence>
<dbReference type="Pfam" id="PF08743">
    <property type="entry name" value="Nse4_C"/>
    <property type="match status" value="1"/>
</dbReference>
<feature type="region of interest" description="Disordered" evidence="8">
    <location>
        <begin position="179"/>
        <end position="217"/>
    </location>
</feature>
<dbReference type="OMA" id="WQLVSPR"/>
<feature type="compositionally biased region" description="Basic and acidic residues" evidence="8">
    <location>
        <begin position="22"/>
        <end position="31"/>
    </location>
</feature>
<comment type="similarity">
    <text evidence="2 7">Belongs to the NSE4 family.</text>
</comment>
<evidence type="ECO:0000256" key="1">
    <source>
        <dbReference type="ARBA" id="ARBA00004123"/>
    </source>
</evidence>
<comment type="subcellular location">
    <subcellularLocation>
        <location evidence="1 7">Nucleus</location>
    </subcellularLocation>
</comment>
<feature type="region of interest" description="Disordered" evidence="8">
    <location>
        <begin position="365"/>
        <end position="390"/>
    </location>
</feature>
<protein>
    <recommendedName>
        <fullName evidence="7">Non-structural maintenance of chromosomes element 4</fullName>
    </recommendedName>
</protein>
<evidence type="ECO:0000256" key="3">
    <source>
        <dbReference type="ARBA" id="ARBA00022763"/>
    </source>
</evidence>
<dbReference type="Gramene" id="ONK68666">
    <property type="protein sequence ID" value="ONK68666"/>
    <property type="gene ID" value="A4U43_C05F14630"/>
</dbReference>
<proteinExistence type="inferred from homology"/>
<accession>A0A5P1ERU6</accession>
<feature type="compositionally biased region" description="Polar residues" evidence="8">
    <location>
        <begin position="325"/>
        <end position="334"/>
    </location>
</feature>
<name>A0A5P1ERU6_ASPOF</name>
<dbReference type="InterPro" id="IPR027786">
    <property type="entry name" value="Nse4/EID"/>
</dbReference>
<keyword evidence="6 7" id="KW-0539">Nucleus</keyword>
<dbReference type="PANTHER" id="PTHR16140:SF0">
    <property type="entry name" value="NON-STRUCTURAL MAINTENANCE OF CHROMOSOMES ELEMENT 4"/>
    <property type="match status" value="1"/>
</dbReference>
<evidence type="ECO:0000259" key="9">
    <source>
        <dbReference type="Pfam" id="PF08743"/>
    </source>
</evidence>
<keyword evidence="5 7" id="KW-0234">DNA repair</keyword>
<keyword evidence="11" id="KW-1185">Reference proteome</keyword>
<dbReference type="InterPro" id="IPR014854">
    <property type="entry name" value="Nse4_C"/>
</dbReference>
<gene>
    <name evidence="10" type="ORF">A4U43_C05F14630</name>
</gene>
<dbReference type="GO" id="GO:0005634">
    <property type="term" value="C:nucleus"/>
    <property type="evidence" value="ECO:0007669"/>
    <property type="project" value="UniProtKB-SubCell"/>
</dbReference>
<evidence type="ECO:0000256" key="2">
    <source>
        <dbReference type="ARBA" id="ARBA00008997"/>
    </source>
</evidence>
<keyword evidence="4 7" id="KW-0233">DNA recombination</keyword>
<sequence length="390" mass="43456">MKIAFKTIDLEGSMVRTLKKEAVTRERRGEGENGSGSNRQEAHDRRALRSQYLAVKNLISDEREDITRVDSDKFSSIITQVESLHKFVQKPREQVADAEALLDIANTLVTSVKSQSNGGINPSDFVTALLRNFGQQDGGAVVDNAPNMVSWLDVGVVASDIFKKAPGCCTMVGPMSTEIKQRKPVVQRKRSRPTTSTRPEELDDAEPESKTDTDKNMATMFDILRRKRSVRLENLVLNRTSFAQTVENIFALSFLAKDGRAEISIDDSGHHLVSPKNAPSAAAVSSGDVSYHHFVFRYDFKDWKLMKNTVAHGEELMPHRINRDTCGSSSQSDQVHAESQPASVTPIRKLTRNRGLVIQEEAIVEDSLEKSSPSRQENSLKQKGKRLFSD</sequence>
<evidence type="ECO:0000256" key="6">
    <source>
        <dbReference type="ARBA" id="ARBA00023242"/>
    </source>
</evidence>
<comment type="subunit">
    <text evidence="7">Component of the SMC5-SMC6 complex.</text>
</comment>
<organism evidence="10 11">
    <name type="scientific">Asparagus officinalis</name>
    <name type="common">Garden asparagus</name>
    <dbReference type="NCBI Taxonomy" id="4686"/>
    <lineage>
        <taxon>Eukaryota</taxon>
        <taxon>Viridiplantae</taxon>
        <taxon>Streptophyta</taxon>
        <taxon>Embryophyta</taxon>
        <taxon>Tracheophyta</taxon>
        <taxon>Spermatophyta</taxon>
        <taxon>Magnoliopsida</taxon>
        <taxon>Liliopsida</taxon>
        <taxon>Asparagales</taxon>
        <taxon>Asparagaceae</taxon>
        <taxon>Asparagoideae</taxon>
        <taxon>Asparagus</taxon>
    </lineage>
</organism>
<dbReference type="GO" id="GO:0030915">
    <property type="term" value="C:Smc5-Smc6 complex"/>
    <property type="evidence" value="ECO:0007669"/>
    <property type="project" value="UniProtKB-UniRule"/>
</dbReference>
<feature type="compositionally biased region" description="Polar residues" evidence="8">
    <location>
        <begin position="370"/>
        <end position="381"/>
    </location>
</feature>
<dbReference type="EMBL" id="CM007385">
    <property type="protein sequence ID" value="ONK68666.1"/>
    <property type="molecule type" value="Genomic_DNA"/>
</dbReference>
<feature type="region of interest" description="Disordered" evidence="8">
    <location>
        <begin position="324"/>
        <end position="345"/>
    </location>
</feature>
<keyword evidence="3 7" id="KW-0227">DNA damage</keyword>
<dbReference type="GO" id="GO:0006310">
    <property type="term" value="P:DNA recombination"/>
    <property type="evidence" value="ECO:0007669"/>
    <property type="project" value="UniProtKB-UniRule"/>
</dbReference>
<feature type="region of interest" description="Disordered" evidence="8">
    <location>
        <begin position="22"/>
        <end position="46"/>
    </location>
</feature>
<dbReference type="AlphaFoldDB" id="A0A5P1ERU6"/>